<dbReference type="GO" id="GO:0003735">
    <property type="term" value="F:structural constituent of ribosome"/>
    <property type="evidence" value="ECO:0007669"/>
    <property type="project" value="InterPro"/>
</dbReference>
<keyword evidence="6" id="KW-0687">Ribonucleoprotein</keyword>
<evidence type="ECO:0000256" key="8">
    <source>
        <dbReference type="ARBA" id="ARBA00035528"/>
    </source>
</evidence>
<organism evidence="9">
    <name type="scientific">Arion vulgaris</name>
    <dbReference type="NCBI Taxonomy" id="1028688"/>
    <lineage>
        <taxon>Eukaryota</taxon>
        <taxon>Metazoa</taxon>
        <taxon>Spiralia</taxon>
        <taxon>Lophotrochozoa</taxon>
        <taxon>Mollusca</taxon>
        <taxon>Gastropoda</taxon>
        <taxon>Heterobranchia</taxon>
        <taxon>Euthyneura</taxon>
        <taxon>Panpulmonata</taxon>
        <taxon>Eupulmonata</taxon>
        <taxon>Stylommatophora</taxon>
        <taxon>Helicina</taxon>
        <taxon>Arionoidea</taxon>
        <taxon>Arionidae</taxon>
        <taxon>Arion</taxon>
    </lineage>
</organism>
<keyword evidence="5" id="KW-0496">Mitochondrion</keyword>
<evidence type="ECO:0000256" key="3">
    <source>
        <dbReference type="ARBA" id="ARBA00022946"/>
    </source>
</evidence>
<comment type="subcellular location">
    <subcellularLocation>
        <location evidence="1">Mitochondrion</location>
    </subcellularLocation>
</comment>
<proteinExistence type="inferred from homology"/>
<evidence type="ECO:0000256" key="6">
    <source>
        <dbReference type="ARBA" id="ARBA00023274"/>
    </source>
</evidence>
<gene>
    <name evidence="9" type="primary">ORF96229</name>
</gene>
<evidence type="ECO:0000256" key="7">
    <source>
        <dbReference type="ARBA" id="ARBA00035249"/>
    </source>
</evidence>
<comment type="similarity">
    <text evidence="2">Belongs to the universal ribosomal protein uS15 family.</text>
</comment>
<feature type="non-terminal residue" evidence="9">
    <location>
        <position position="1"/>
    </location>
</feature>
<dbReference type="SMART" id="SM01387">
    <property type="entry name" value="Ribosomal_S15"/>
    <property type="match status" value="1"/>
</dbReference>
<dbReference type="InterPro" id="IPR009068">
    <property type="entry name" value="uS15_NS1_RNA-bd_sf"/>
</dbReference>
<reference evidence="9" key="1">
    <citation type="submission" date="2014-12" db="EMBL/GenBank/DDBJ databases">
        <title>Insight into the proteome of Arion vulgaris.</title>
        <authorList>
            <person name="Aradska J."/>
            <person name="Bulat T."/>
            <person name="Smidak R."/>
            <person name="Sarate P."/>
            <person name="Gangsoo J."/>
            <person name="Sialana F."/>
            <person name="Bilban M."/>
            <person name="Lubec G."/>
        </authorList>
    </citation>
    <scope>NUCLEOTIDE SEQUENCE</scope>
    <source>
        <tissue evidence="9">Skin</tissue>
    </source>
</reference>
<dbReference type="InterPro" id="IPR000589">
    <property type="entry name" value="Ribosomal_uS15"/>
</dbReference>
<dbReference type="GO" id="GO:0005763">
    <property type="term" value="C:mitochondrial small ribosomal subunit"/>
    <property type="evidence" value="ECO:0007669"/>
    <property type="project" value="TreeGrafter"/>
</dbReference>
<dbReference type="InterPro" id="IPR052137">
    <property type="entry name" value="uS15_ribosomal"/>
</dbReference>
<evidence type="ECO:0000256" key="4">
    <source>
        <dbReference type="ARBA" id="ARBA00022980"/>
    </source>
</evidence>
<evidence type="ECO:0000313" key="9">
    <source>
        <dbReference type="EMBL" id="CEK75599.1"/>
    </source>
</evidence>
<accession>A0A0B7A3S8</accession>
<dbReference type="Pfam" id="PF00312">
    <property type="entry name" value="Ribosomal_S15"/>
    <property type="match status" value="1"/>
</dbReference>
<dbReference type="PANTHER" id="PTHR46685:SF1">
    <property type="entry name" value="SMALL RIBOSOMAL SUBUNIT PROTEIN US15M"/>
    <property type="match status" value="1"/>
</dbReference>
<dbReference type="PANTHER" id="PTHR46685">
    <property type="entry name" value="28S RIBOSOMAL PROTEIN S15, MITOCHONDRIAL"/>
    <property type="match status" value="1"/>
</dbReference>
<keyword evidence="4" id="KW-0689">Ribosomal protein</keyword>
<dbReference type="GO" id="GO:0003723">
    <property type="term" value="F:RNA binding"/>
    <property type="evidence" value="ECO:0007669"/>
    <property type="project" value="TreeGrafter"/>
</dbReference>
<protein>
    <recommendedName>
        <fullName evidence="7">Small ribosomal subunit protein uS15m</fullName>
    </recommendedName>
    <alternativeName>
        <fullName evidence="8">28S ribosomal protein S15, mitochondrial</fullName>
    </alternativeName>
</protein>
<keyword evidence="3" id="KW-0809">Transit peptide</keyword>
<dbReference type="AlphaFoldDB" id="A0A0B7A3S8"/>
<evidence type="ECO:0000256" key="2">
    <source>
        <dbReference type="ARBA" id="ARBA00008434"/>
    </source>
</evidence>
<dbReference type="SUPFAM" id="SSF47060">
    <property type="entry name" value="S15/NS1 RNA-binding domain"/>
    <property type="match status" value="1"/>
</dbReference>
<dbReference type="EMBL" id="HACG01028734">
    <property type="protein sequence ID" value="CEK75599.1"/>
    <property type="molecule type" value="Transcribed_RNA"/>
</dbReference>
<evidence type="ECO:0000256" key="5">
    <source>
        <dbReference type="ARBA" id="ARBA00023128"/>
    </source>
</evidence>
<dbReference type="Gene3D" id="1.10.287.10">
    <property type="entry name" value="S15/NS1, RNA-binding"/>
    <property type="match status" value="1"/>
</dbReference>
<evidence type="ECO:0000256" key="1">
    <source>
        <dbReference type="ARBA" id="ARBA00004173"/>
    </source>
</evidence>
<sequence length="369" mass="42861">TMHVVNMAAPSSLQAISRTLASKHLISPLVFSRCTKATGASLHNDIGHTMSASSFANRIAYSLAAPPSFRTDSHSDSYSNSSIFRITNQSNFIPEYSFKAVLFGGFKTAQICCFIPTRHYGRKLRQNPPKIETFAYSGDLRTLPELDKNTVLYKYRELEDQLEGNEALKKLTTLEFASSKECSEHKRQLVKDRILELFGTDSELETRIALLTLSIRQLIPHCLKFRMDKVKKTVLVRCIGSRRKLLTQLRSVDHERFEWLLRELKIRYVIPRDHEEYKGWKHNKRVATQDEAATQQKTKLEELKAQFEVEKQVFFQYKAKVMAEMEEDLKKFGLSESFLRQQLEKDKIAAERLKRQQYWEQIRASREKA</sequence>
<dbReference type="GO" id="GO:0032543">
    <property type="term" value="P:mitochondrial translation"/>
    <property type="evidence" value="ECO:0007669"/>
    <property type="project" value="TreeGrafter"/>
</dbReference>
<name>A0A0B7A3S8_9EUPU</name>